<feature type="domain" description="Acyl-CoA oxidase/dehydrogenase middle" evidence="7">
    <location>
        <begin position="122"/>
        <end position="213"/>
    </location>
</feature>
<comment type="caution">
    <text evidence="9">The sequence shown here is derived from an EMBL/GenBank/DDBJ whole genome shotgun (WGS) entry which is preliminary data.</text>
</comment>
<gene>
    <name evidence="9" type="ORF">WCD58_26655</name>
</gene>
<sequence length="384" mass="41005">MAAPFVLDADHRTFRRTVRDLARTEFLPGYLRRAGGEEFPHQEVKRLAAAGLLDLVLDVEHGGQGADLIALGLACEEVGYADPNLGYVLFATNLVVPLLAAHPEPAVRDWAARIATGDALACYAVTEPVGGSDAAALRTRADRVDGGWRLTGEKTSVTQAPHADVAIVLAQTEPGSRARGIGCFLVETAEETVSSQRFADPGFKPLGRGSVTMDGTFVPDERVLAAPGDGLQRILAEFDLSRTVIALTCVGAAQRALDLAASWATEREAFGRPIAVNQGVSFPIAEHTTYLEAVRALAYSTLGLRMAGEPHTTQAAMLKWWAPRVAFAAIQEAVVLHGHVGWSEEMPLQALLRDVSGYQIGDGTPQIQKLVIARDVLGRSALES</sequence>
<keyword evidence="10" id="KW-1185">Reference proteome</keyword>
<dbReference type="Gene3D" id="1.20.140.10">
    <property type="entry name" value="Butyryl-CoA Dehydrogenase, subunit A, domain 3"/>
    <property type="match status" value="1"/>
</dbReference>
<keyword evidence="3 5" id="KW-0285">Flavoprotein</keyword>
<reference evidence="9 10" key="1">
    <citation type="submission" date="2024-03" db="EMBL/GenBank/DDBJ databases">
        <title>Actinomycetospora sp. OC33-EN07, a novel actinomycete isolated from wild orchid (Aerides multiflora).</title>
        <authorList>
            <person name="Suriyachadkun C."/>
        </authorList>
    </citation>
    <scope>NUCLEOTIDE SEQUENCE [LARGE SCALE GENOMIC DNA]</scope>
    <source>
        <strain evidence="9 10">OC33-EN07</strain>
    </source>
</reference>
<dbReference type="InterPro" id="IPR037069">
    <property type="entry name" value="AcylCoA_DH/ox_N_sf"/>
</dbReference>
<dbReference type="PANTHER" id="PTHR43884">
    <property type="entry name" value="ACYL-COA DEHYDROGENASE"/>
    <property type="match status" value="1"/>
</dbReference>
<evidence type="ECO:0000259" key="6">
    <source>
        <dbReference type="Pfam" id="PF00441"/>
    </source>
</evidence>
<accession>A0ABU8MBP3</accession>
<dbReference type="Gene3D" id="1.10.540.10">
    <property type="entry name" value="Acyl-CoA dehydrogenase/oxidase, N-terminal domain"/>
    <property type="match status" value="1"/>
</dbReference>
<dbReference type="InterPro" id="IPR009075">
    <property type="entry name" value="AcylCo_DH/oxidase_C"/>
</dbReference>
<feature type="domain" description="Acyl-CoA dehydrogenase/oxidase C-terminal" evidence="6">
    <location>
        <begin position="228"/>
        <end position="376"/>
    </location>
</feature>
<dbReference type="Proteomes" id="UP001369736">
    <property type="component" value="Unassembled WGS sequence"/>
</dbReference>
<organism evidence="9 10">
    <name type="scientific">Actinomycetospora flava</name>
    <dbReference type="NCBI Taxonomy" id="3129232"/>
    <lineage>
        <taxon>Bacteria</taxon>
        <taxon>Bacillati</taxon>
        <taxon>Actinomycetota</taxon>
        <taxon>Actinomycetes</taxon>
        <taxon>Pseudonocardiales</taxon>
        <taxon>Pseudonocardiaceae</taxon>
        <taxon>Actinomycetospora</taxon>
    </lineage>
</organism>
<feature type="domain" description="Acyl-CoA dehydrogenase/oxidase N-terminal" evidence="8">
    <location>
        <begin position="9"/>
        <end position="117"/>
    </location>
</feature>
<dbReference type="InterPro" id="IPR009100">
    <property type="entry name" value="AcylCoA_DH/oxidase_NM_dom_sf"/>
</dbReference>
<dbReference type="SUPFAM" id="SSF47203">
    <property type="entry name" value="Acyl-CoA dehydrogenase C-terminal domain-like"/>
    <property type="match status" value="1"/>
</dbReference>
<comment type="similarity">
    <text evidence="2 5">Belongs to the acyl-CoA dehydrogenase family.</text>
</comment>
<evidence type="ECO:0000313" key="10">
    <source>
        <dbReference type="Proteomes" id="UP001369736"/>
    </source>
</evidence>
<evidence type="ECO:0000256" key="5">
    <source>
        <dbReference type="RuleBase" id="RU362125"/>
    </source>
</evidence>
<dbReference type="InterPro" id="IPR006091">
    <property type="entry name" value="Acyl-CoA_Oxase/DH_mid-dom"/>
</dbReference>
<evidence type="ECO:0000256" key="2">
    <source>
        <dbReference type="ARBA" id="ARBA00009347"/>
    </source>
</evidence>
<evidence type="ECO:0000256" key="3">
    <source>
        <dbReference type="ARBA" id="ARBA00022630"/>
    </source>
</evidence>
<evidence type="ECO:0000256" key="4">
    <source>
        <dbReference type="ARBA" id="ARBA00022827"/>
    </source>
</evidence>
<dbReference type="PANTHER" id="PTHR43884:SF12">
    <property type="entry name" value="ISOVALERYL-COA DEHYDROGENASE, MITOCHONDRIAL-RELATED"/>
    <property type="match status" value="1"/>
</dbReference>
<dbReference type="RefSeq" id="WP_337706132.1">
    <property type="nucleotide sequence ID" value="NZ_JBBEGM010000013.1"/>
</dbReference>
<comment type="cofactor">
    <cofactor evidence="1 5">
        <name>FAD</name>
        <dbReference type="ChEBI" id="CHEBI:57692"/>
    </cofactor>
</comment>
<dbReference type="InterPro" id="IPR046373">
    <property type="entry name" value="Acyl-CoA_Oxase/DH_mid-dom_sf"/>
</dbReference>
<keyword evidence="5" id="KW-0560">Oxidoreductase</keyword>
<dbReference type="PIRSF" id="PIRSF016578">
    <property type="entry name" value="HsaA"/>
    <property type="match status" value="1"/>
</dbReference>
<dbReference type="Pfam" id="PF02771">
    <property type="entry name" value="Acyl-CoA_dh_N"/>
    <property type="match status" value="1"/>
</dbReference>
<dbReference type="InterPro" id="IPR006089">
    <property type="entry name" value="Acyl-CoA_DH_CS"/>
</dbReference>
<dbReference type="EMBL" id="JBBEGM010000013">
    <property type="protein sequence ID" value="MEJ2864766.1"/>
    <property type="molecule type" value="Genomic_DNA"/>
</dbReference>
<dbReference type="InterPro" id="IPR036250">
    <property type="entry name" value="AcylCo_DH-like_C"/>
</dbReference>
<name>A0ABU8MBP3_9PSEU</name>
<protein>
    <submittedName>
        <fullName evidence="9">Acyl-CoA dehydrogenase family protein</fullName>
    </submittedName>
</protein>
<evidence type="ECO:0000256" key="1">
    <source>
        <dbReference type="ARBA" id="ARBA00001974"/>
    </source>
</evidence>
<evidence type="ECO:0000259" key="8">
    <source>
        <dbReference type="Pfam" id="PF02771"/>
    </source>
</evidence>
<dbReference type="SUPFAM" id="SSF56645">
    <property type="entry name" value="Acyl-CoA dehydrogenase NM domain-like"/>
    <property type="match status" value="1"/>
</dbReference>
<dbReference type="Pfam" id="PF00441">
    <property type="entry name" value="Acyl-CoA_dh_1"/>
    <property type="match status" value="1"/>
</dbReference>
<proteinExistence type="inferred from homology"/>
<dbReference type="PROSITE" id="PS00072">
    <property type="entry name" value="ACYL_COA_DH_1"/>
    <property type="match status" value="1"/>
</dbReference>
<dbReference type="Pfam" id="PF02770">
    <property type="entry name" value="Acyl-CoA_dh_M"/>
    <property type="match status" value="1"/>
</dbReference>
<keyword evidence="4 5" id="KW-0274">FAD</keyword>
<evidence type="ECO:0000313" key="9">
    <source>
        <dbReference type="EMBL" id="MEJ2864766.1"/>
    </source>
</evidence>
<dbReference type="InterPro" id="IPR013786">
    <property type="entry name" value="AcylCoA_DH/ox_N"/>
</dbReference>
<dbReference type="Gene3D" id="2.40.110.10">
    <property type="entry name" value="Butyryl-CoA Dehydrogenase, subunit A, domain 2"/>
    <property type="match status" value="1"/>
</dbReference>
<evidence type="ECO:0000259" key="7">
    <source>
        <dbReference type="Pfam" id="PF02770"/>
    </source>
</evidence>